<protein>
    <submittedName>
        <fullName evidence="1">Mitochondrial glyco protein</fullName>
    </submittedName>
</protein>
<dbReference type="GO" id="GO:0005759">
    <property type="term" value="C:mitochondrial matrix"/>
    <property type="evidence" value="ECO:0007669"/>
    <property type="project" value="InterPro"/>
</dbReference>
<reference evidence="2" key="1">
    <citation type="journal article" date="2016" name="Proc. Natl. Acad. Sci. U.S.A.">
        <title>Comparative genomics of biotechnologically important yeasts.</title>
        <authorList>
            <person name="Riley R."/>
            <person name="Haridas S."/>
            <person name="Wolfe K.H."/>
            <person name="Lopes M.R."/>
            <person name="Hittinger C.T."/>
            <person name="Goeker M."/>
            <person name="Salamov A.A."/>
            <person name="Wisecaver J.H."/>
            <person name="Long T.M."/>
            <person name="Calvey C.H."/>
            <person name="Aerts A.L."/>
            <person name="Barry K.W."/>
            <person name="Choi C."/>
            <person name="Clum A."/>
            <person name="Coughlan A.Y."/>
            <person name="Deshpande S."/>
            <person name="Douglass A.P."/>
            <person name="Hanson S.J."/>
            <person name="Klenk H.-P."/>
            <person name="LaButti K.M."/>
            <person name="Lapidus A."/>
            <person name="Lindquist E.A."/>
            <person name="Lipzen A.M."/>
            <person name="Meier-Kolthoff J.P."/>
            <person name="Ohm R.A."/>
            <person name="Otillar R.P."/>
            <person name="Pangilinan J.L."/>
            <person name="Peng Y."/>
            <person name="Rokas A."/>
            <person name="Rosa C.A."/>
            <person name="Scheuner C."/>
            <person name="Sibirny A.A."/>
            <person name="Slot J.C."/>
            <person name="Stielow J.B."/>
            <person name="Sun H."/>
            <person name="Kurtzman C.P."/>
            <person name="Blackwell M."/>
            <person name="Grigoriev I.V."/>
            <person name="Jeffries T.W."/>
        </authorList>
    </citation>
    <scope>NUCLEOTIDE SEQUENCE [LARGE SCALE GENOMIC DNA]</scope>
    <source>
        <strain evidence="2">NRRL Y-1626</strain>
    </source>
</reference>
<dbReference type="PANTHER" id="PTHR10826:SF1">
    <property type="entry name" value="COMPLEMENT COMPONENT 1 Q SUBCOMPONENT-BINDING PROTEIN, MITOCHONDRIAL"/>
    <property type="match status" value="1"/>
</dbReference>
<dbReference type="GO" id="GO:0042256">
    <property type="term" value="P:cytosolic ribosome assembly"/>
    <property type="evidence" value="ECO:0007669"/>
    <property type="project" value="TreeGrafter"/>
</dbReference>
<dbReference type="EMBL" id="LXPE01000016">
    <property type="protein sequence ID" value="OBA26531.1"/>
    <property type="molecule type" value="Genomic_DNA"/>
</dbReference>
<proteinExistence type="predicted"/>
<dbReference type="InterPro" id="IPR036561">
    <property type="entry name" value="MAM33_sf"/>
</dbReference>
<accession>A0A1B7TCT6</accession>
<name>A0A1B7TCT6_9ASCO</name>
<dbReference type="Gene3D" id="3.10.280.10">
    <property type="entry name" value="Mitochondrial glycoprotein"/>
    <property type="match status" value="1"/>
</dbReference>
<organism evidence="1 2">
    <name type="scientific">Hanseniaspora valbyensis NRRL Y-1626</name>
    <dbReference type="NCBI Taxonomy" id="766949"/>
    <lineage>
        <taxon>Eukaryota</taxon>
        <taxon>Fungi</taxon>
        <taxon>Dikarya</taxon>
        <taxon>Ascomycota</taxon>
        <taxon>Saccharomycotina</taxon>
        <taxon>Saccharomycetes</taxon>
        <taxon>Saccharomycodales</taxon>
        <taxon>Saccharomycodaceae</taxon>
        <taxon>Hanseniaspora</taxon>
    </lineage>
</organism>
<comment type="caution">
    <text evidence="1">The sequence shown here is derived from an EMBL/GenBank/DDBJ whole genome shotgun (WGS) entry which is preliminary data.</text>
</comment>
<keyword evidence="2" id="KW-1185">Reference proteome</keyword>
<dbReference type="AlphaFoldDB" id="A0A1B7TCT6"/>
<evidence type="ECO:0000313" key="1">
    <source>
        <dbReference type="EMBL" id="OBA26531.1"/>
    </source>
</evidence>
<gene>
    <name evidence="1" type="ORF">HANVADRAFT_52996</name>
</gene>
<sequence>MSFRILSKNVLRSAVRAQPSATFVAARFVAKPLAAQTLRTFSASSMKLNKDNETAKLVEILKEEIQVELEEPQVTTIPEKLASYDGFTIVKNEINSVNLHLVKEQGDEEIHVFIDVDELINGPDVFDQGLEAEEPVAEEEEEFEPMEDLSPAKVQFAIIDKTKNTALSFGINPDFTSGDFTVQSILPFSDPSLLLSEKAEDFLKKDLTYAGPQFSNLDENLQHALLQYLHSRGLNVEFIEYIQDLATHLENQKYINWLDSMQKFFK</sequence>
<dbReference type="OrthoDB" id="278212at2759"/>
<dbReference type="Pfam" id="PF02330">
    <property type="entry name" value="MAM33"/>
    <property type="match status" value="1"/>
</dbReference>
<dbReference type="InterPro" id="IPR003428">
    <property type="entry name" value="MAM33"/>
</dbReference>
<dbReference type="Proteomes" id="UP000092321">
    <property type="component" value="Unassembled WGS sequence"/>
</dbReference>
<dbReference type="SUPFAM" id="SSF54529">
    <property type="entry name" value="Mitochondrial glycoprotein MAM33-like"/>
    <property type="match status" value="1"/>
</dbReference>
<evidence type="ECO:0000313" key="2">
    <source>
        <dbReference type="Proteomes" id="UP000092321"/>
    </source>
</evidence>
<dbReference type="PANTHER" id="PTHR10826">
    <property type="entry name" value="COMPLEMENT COMPONENT 1"/>
    <property type="match status" value="1"/>
</dbReference>